<dbReference type="InterPro" id="IPR001660">
    <property type="entry name" value="SAM"/>
</dbReference>
<dbReference type="PANTHER" id="PTHR23206">
    <property type="entry name" value="MASK PROTEIN"/>
    <property type="match status" value="1"/>
</dbReference>
<feature type="repeat" description="ANK" evidence="5">
    <location>
        <begin position="133"/>
        <end position="165"/>
    </location>
</feature>
<dbReference type="Gene3D" id="1.10.150.50">
    <property type="entry name" value="Transcription Factor, Ets-1"/>
    <property type="match status" value="1"/>
</dbReference>
<feature type="domain" description="SAM" evidence="8">
    <location>
        <begin position="1781"/>
        <end position="1825"/>
    </location>
</feature>
<dbReference type="InterPro" id="IPR013761">
    <property type="entry name" value="SAM/pointed_sf"/>
</dbReference>
<feature type="compositionally biased region" description="Low complexity" evidence="7">
    <location>
        <begin position="918"/>
        <end position="932"/>
    </location>
</feature>
<dbReference type="Pfam" id="PF00013">
    <property type="entry name" value="KH_1"/>
    <property type="match status" value="1"/>
</dbReference>
<dbReference type="PROSITE" id="PS50297">
    <property type="entry name" value="ANK_REP_REGION"/>
    <property type="match status" value="13"/>
</dbReference>
<evidence type="ECO:0000256" key="7">
    <source>
        <dbReference type="SAM" id="MobiDB-lite"/>
    </source>
</evidence>
<dbReference type="EMBL" id="JARQWQ010000016">
    <property type="protein sequence ID" value="KAK2566554.1"/>
    <property type="molecule type" value="Genomic_DNA"/>
</dbReference>
<feature type="repeat" description="ANK" evidence="5">
    <location>
        <begin position="434"/>
        <end position="466"/>
    </location>
</feature>
<dbReference type="Gene3D" id="1.25.40.20">
    <property type="entry name" value="Ankyrin repeat-containing domain"/>
    <property type="match status" value="5"/>
</dbReference>
<dbReference type="SUPFAM" id="SSF47769">
    <property type="entry name" value="SAM/Pointed domain"/>
    <property type="match status" value="1"/>
</dbReference>
<feature type="region of interest" description="Disordered" evidence="7">
    <location>
        <begin position="1582"/>
        <end position="1740"/>
    </location>
</feature>
<evidence type="ECO:0000256" key="2">
    <source>
        <dbReference type="ARBA" id="ARBA00022737"/>
    </source>
</evidence>
<feature type="repeat" description="ANK" evidence="5">
    <location>
        <begin position="334"/>
        <end position="366"/>
    </location>
</feature>
<dbReference type="PROSITE" id="PS50105">
    <property type="entry name" value="SAM_DOMAIN"/>
    <property type="match status" value="1"/>
</dbReference>
<feature type="repeat" description="ANK" evidence="5">
    <location>
        <begin position="167"/>
        <end position="199"/>
    </location>
</feature>
<feature type="compositionally biased region" description="Polar residues" evidence="7">
    <location>
        <begin position="769"/>
        <end position="781"/>
    </location>
</feature>
<feature type="compositionally biased region" description="Polar residues" evidence="7">
    <location>
        <begin position="1148"/>
        <end position="1162"/>
    </location>
</feature>
<feature type="region of interest" description="Disordered" evidence="7">
    <location>
        <begin position="1243"/>
        <end position="1268"/>
    </location>
</feature>
<dbReference type="PROSITE" id="PS50084">
    <property type="entry name" value="KH_TYPE_1"/>
    <property type="match status" value="1"/>
</dbReference>
<dbReference type="Proteomes" id="UP001249851">
    <property type="component" value="Unassembled WGS sequence"/>
</dbReference>
<dbReference type="CDD" id="cd09487">
    <property type="entry name" value="SAM_superfamily"/>
    <property type="match status" value="1"/>
</dbReference>
<dbReference type="InterPro" id="IPR051631">
    <property type="entry name" value="Ankyrin-KH/SAM_domain"/>
</dbReference>
<reference evidence="9" key="1">
    <citation type="journal article" date="2023" name="G3 (Bethesda)">
        <title>Whole genome assembly and annotation of the endangered Caribbean coral Acropora cervicornis.</title>
        <authorList>
            <person name="Selwyn J.D."/>
            <person name="Vollmer S.V."/>
        </authorList>
    </citation>
    <scope>NUCLEOTIDE SEQUENCE</scope>
    <source>
        <strain evidence="9">K2</strain>
    </source>
</reference>
<feature type="compositionally biased region" description="Polar residues" evidence="7">
    <location>
        <begin position="1506"/>
        <end position="1517"/>
    </location>
</feature>
<feature type="region of interest" description="Disordered" evidence="7">
    <location>
        <begin position="1492"/>
        <end position="1517"/>
    </location>
</feature>
<evidence type="ECO:0000256" key="1">
    <source>
        <dbReference type="ARBA" id="ARBA00007662"/>
    </source>
</evidence>
<feature type="repeat" description="ANK" evidence="5">
    <location>
        <begin position="534"/>
        <end position="566"/>
    </location>
</feature>
<feature type="compositionally biased region" description="Polar residues" evidence="7">
    <location>
        <begin position="890"/>
        <end position="908"/>
    </location>
</feature>
<comment type="similarity">
    <text evidence="1">Belongs to the BicC family.</text>
</comment>
<feature type="compositionally biased region" description="Low complexity" evidence="7">
    <location>
        <begin position="1312"/>
        <end position="1335"/>
    </location>
</feature>
<evidence type="ECO:0000256" key="6">
    <source>
        <dbReference type="PROSITE-ProRule" id="PRU00117"/>
    </source>
</evidence>
<feature type="compositionally biased region" description="Low complexity" evidence="7">
    <location>
        <begin position="1665"/>
        <end position="1676"/>
    </location>
</feature>
<dbReference type="PANTHER" id="PTHR23206:SF8">
    <property type="entry name" value="ANKYRIN REPEAT AND KH DOMAIN-CONTAINING 1"/>
    <property type="match status" value="1"/>
</dbReference>
<feature type="repeat" description="ANK" evidence="5">
    <location>
        <begin position="301"/>
        <end position="333"/>
    </location>
</feature>
<feature type="region of interest" description="Disordered" evidence="7">
    <location>
        <begin position="1148"/>
        <end position="1185"/>
    </location>
</feature>
<feature type="compositionally biased region" description="Polar residues" evidence="7">
    <location>
        <begin position="1636"/>
        <end position="1659"/>
    </location>
</feature>
<feature type="compositionally biased region" description="Low complexity" evidence="7">
    <location>
        <begin position="1243"/>
        <end position="1254"/>
    </location>
</feature>
<dbReference type="SUPFAM" id="SSF54791">
    <property type="entry name" value="Eukaryotic type KH-domain (KH-domain type I)"/>
    <property type="match status" value="1"/>
</dbReference>
<feature type="compositionally biased region" description="Polar residues" evidence="7">
    <location>
        <begin position="1255"/>
        <end position="1268"/>
    </location>
</feature>
<reference evidence="9" key="2">
    <citation type="journal article" date="2023" name="Science">
        <title>Genomic signatures of disease resistance in endangered staghorn corals.</title>
        <authorList>
            <person name="Vollmer S.V."/>
            <person name="Selwyn J.D."/>
            <person name="Despard B.A."/>
            <person name="Roesel C.L."/>
        </authorList>
    </citation>
    <scope>NUCLEOTIDE SEQUENCE</scope>
    <source>
        <strain evidence="9">K2</strain>
    </source>
</reference>
<feature type="repeat" description="ANK" evidence="5">
    <location>
        <begin position="368"/>
        <end position="400"/>
    </location>
</feature>
<feature type="compositionally biased region" description="Basic and acidic residues" evidence="7">
    <location>
        <begin position="719"/>
        <end position="731"/>
    </location>
</feature>
<feature type="repeat" description="ANK" evidence="5">
    <location>
        <begin position="467"/>
        <end position="499"/>
    </location>
</feature>
<feature type="compositionally biased region" description="Low complexity" evidence="7">
    <location>
        <begin position="1093"/>
        <end position="1113"/>
    </location>
</feature>
<feature type="repeat" description="ANK" evidence="5">
    <location>
        <begin position="200"/>
        <end position="232"/>
    </location>
</feature>
<feature type="compositionally biased region" description="Pro residues" evidence="7">
    <location>
        <begin position="1373"/>
        <end position="1386"/>
    </location>
</feature>
<dbReference type="Pfam" id="PF00023">
    <property type="entry name" value="Ank"/>
    <property type="match status" value="2"/>
</dbReference>
<dbReference type="InterPro" id="IPR002110">
    <property type="entry name" value="Ankyrin_rpt"/>
</dbReference>
<keyword evidence="4" id="KW-0175">Coiled coil</keyword>
<dbReference type="InterPro" id="IPR036770">
    <property type="entry name" value="Ankyrin_rpt-contain_sf"/>
</dbReference>
<evidence type="ECO:0000259" key="8">
    <source>
        <dbReference type="PROSITE" id="PS50105"/>
    </source>
</evidence>
<sequence length="2025" mass="218490">MSSGEEENDEIPEPGQIDETDPVFRSVAEADVSLDEMMSLACRQGKLDIVELLLESGAHVDYRNKAGNTPLLEACSQGHVDVARYLLDHNANIDAPTETTSDSALTWACTLGNEAIVELLLERTSNVEHRTKDGCTALMFAALAGHVKVAAMLLDHSAEINVESDSNKDSPLTFACWKGHCDVVELLLERDANIEHRTKEGFTPLMFAALGGHTDVARKLLEMKAMVNVPSGSNNDIPLTSACWKGHHDVVKLLLEFSSNIEHRTKDGCTPLMLAAREGHYSVAKLILDSNAKVNVPSGSENNIPLTLACWKGHTKVVELLLEHKSNIEHRNKAGCTPLMLASREGHVDTTRLLLKKGAEINTPSGSNDDTPLTLACWKGHVEVVDLLLKHSSKGDHQTKTGCTPLMEATREGHVAVAEQLLLHGADVELPDNYGQSPLFMACWKGHKDVAELLLENVANRDCRTKTGITPLFQACRENHVDIVELLLDYGASVNASFPNSRENPLTLAGEKGHVELVSLLLSRMANVECHTKKGCTPFHLACKEGHLEISKLLHKHGADMEACDSRNNSPLVAAMKNGHIEVVEWLIGVANHLPSEDQCQKSLVAPVDDKGKFDEIMLGRTKCYDVVTKELELEKEIQDVKKKKVAAKRRDKRKRRKAAKDNNMPCVEQEVDDVPLENRPQEVSLDDDDDDDKQGGGADGDCGVVDTTRPCTEPPVIETKDKPATSEKTEITQAQDTAKSKQSTKQNKNNKRPSVDAKTGPSKLKRPLSSTVDNVSTSANAVDLNEQGRQRSQSAGKESDLKHQSVQSKYSGPKTDELSKCAKKKGSSSNCDKVDPANAQNVEVKTKTMSEDTQSEPVNFTKPDVKQHVKSEAKQTPKKEQPEKGKATGTPSKSPQNKPQASVSATHGVNKIVSAETNNSVTTTRTSSSATPACGKRSKDATDNTQGSLVGNESNKASVKAALSTTLNSHGSNKTVSSDGEREHSKPVHSPRSKLSPYQVGRSEDNWKEVTRNSNSKTVMFQLTAPNAICGRVIGRGGSKINSITEDSGAQITIGKPESKITTDRVISIKGSSKAVQRAKFLVTQALNTPSTIGQSTPTTSSTTMSSAVSSSYRMETNTSPAPVRGNFAAIPSSSSEWPTIEQANNMAVQTPSAKSTAANKNETKDRKNSPGSSEGNEEAFEENFDTVTSQSEMAATRVNSVQTCTSSSVIVSDTMSTASPAWKPYRPLPQSMGACTSAVTTASSSSVTTGSSNCTESRASSRRLSNGSELSLLNAYTRQRNEGTLVQGHIRRNSGGESTAPFRTSQEMQGSKGSSSSPTSTATVSLSTSAGTTSAYRDHNAATENPYGVIGDVANTALQTEAIASNSLSTVPPPQRDPLPPNRGPPQTSSTAVVSGLLTSPREQNKSKFPYFSPWASQGTAMRLLLKSRGIEESELEHKHDMDLEAMHFPSSSCISATESFSSGRKLKGSLPGMDLFTGSLFSNSSLSSYPWSTGEEGNEERSQSMGWSGQMQHEYQGDQQFISPSKDKFSSSIQKSVADSAVNIRASDLRADSGTFKPLSSGIWAPVVTQSHATSLSVICDDGTPDKQAWNNSDSTSSSRSSSRQELSSIMDSEIPGNNSVWNSSAFAEDMTPTPQQSTGGMNTALSDQGVPSGSQWVPGRAAYSAPSSPSLPRTHSLPESAPPSMGGRPSVDDFAIHSWASKQRSPRSLSSSEPSTTWNEDLPTQQRRSSVDLSQSVSGESVIPTLPWAQYSRMRQASFPAVLAMRENWPENLSASVSNSEVNQLLHKLGLEKYISVFEEHGIDGTQLSQMVEEDLENLGIPKGPRLKILFAVYGGRGSSGNTYQTPGNGFVKMDQSHVIIPPPKKPNKMEPAPFTNHNHILAQHSSDSHFALLGHKSKQPLKQTIHPSHLPQPPSNPGNQHLLSLMTNPGAGGRTMNLLQHMGIANQNHSNGLPPRPHSATGNMTSSQTYVSVGSHSDHGISYVPPQQAGQYMNHMPYSQGHTPAQVFYPGGFYYFYPQQ</sequence>
<evidence type="ECO:0000256" key="5">
    <source>
        <dbReference type="PROSITE-ProRule" id="PRU00023"/>
    </source>
</evidence>
<protein>
    <submittedName>
        <fullName evidence="9">Ankyrin repeat domain-containing protein 17</fullName>
    </submittedName>
</protein>
<dbReference type="PROSITE" id="PS50088">
    <property type="entry name" value="ANK_REPEAT"/>
    <property type="match status" value="15"/>
</dbReference>
<dbReference type="InterPro" id="IPR004088">
    <property type="entry name" value="KH_dom_type_1"/>
</dbReference>
<keyword evidence="10" id="KW-1185">Reference proteome</keyword>
<feature type="compositionally biased region" description="Low complexity" evidence="7">
    <location>
        <begin position="1596"/>
        <end position="1612"/>
    </location>
</feature>
<evidence type="ECO:0000313" key="9">
    <source>
        <dbReference type="EMBL" id="KAK2566554.1"/>
    </source>
</evidence>
<feature type="compositionally biased region" description="Basic residues" evidence="7">
    <location>
        <begin position="648"/>
        <end position="659"/>
    </location>
</feature>
<dbReference type="SMART" id="SM00322">
    <property type="entry name" value="KH"/>
    <property type="match status" value="1"/>
</dbReference>
<evidence type="ECO:0000313" key="10">
    <source>
        <dbReference type="Proteomes" id="UP001249851"/>
    </source>
</evidence>
<feature type="repeat" description="ANK" evidence="5">
    <location>
        <begin position="401"/>
        <end position="433"/>
    </location>
</feature>
<feature type="repeat" description="ANK" evidence="5">
    <location>
        <begin position="38"/>
        <end position="65"/>
    </location>
</feature>
<feature type="repeat" description="ANK" evidence="5">
    <location>
        <begin position="501"/>
        <end position="533"/>
    </location>
</feature>
<gene>
    <name evidence="9" type="ORF">P5673_009182</name>
</gene>
<dbReference type="Gene3D" id="3.30.1370.10">
    <property type="entry name" value="K Homology domain, type 1"/>
    <property type="match status" value="1"/>
</dbReference>
<feature type="repeat" description="ANK" evidence="5">
    <location>
        <begin position="267"/>
        <end position="299"/>
    </location>
</feature>
<evidence type="ECO:0000256" key="3">
    <source>
        <dbReference type="ARBA" id="ARBA00023043"/>
    </source>
</evidence>
<feature type="compositionally biased region" description="Polar residues" evidence="7">
    <location>
        <begin position="1297"/>
        <end position="1311"/>
    </location>
</feature>
<dbReference type="Pfam" id="PF12796">
    <property type="entry name" value="Ank_2"/>
    <property type="match status" value="6"/>
</dbReference>
<comment type="caution">
    <text evidence="9">The sequence shown here is derived from an EMBL/GenBank/DDBJ whole genome shotgun (WGS) entry which is preliminary data.</text>
</comment>
<dbReference type="SUPFAM" id="SSF48403">
    <property type="entry name" value="Ankyrin repeat"/>
    <property type="match status" value="2"/>
</dbReference>
<dbReference type="PRINTS" id="PR01415">
    <property type="entry name" value="ANKYRIN"/>
</dbReference>
<feature type="compositionally biased region" description="Polar residues" evidence="7">
    <location>
        <begin position="944"/>
        <end position="979"/>
    </location>
</feature>
<feature type="compositionally biased region" description="Polar residues" evidence="7">
    <location>
        <begin position="1619"/>
        <end position="1629"/>
    </location>
</feature>
<feature type="repeat" description="ANK" evidence="5">
    <location>
        <begin position="66"/>
        <end position="98"/>
    </location>
</feature>
<feature type="repeat" description="ANK" evidence="5">
    <location>
        <begin position="234"/>
        <end position="266"/>
    </location>
</feature>
<dbReference type="InterPro" id="IPR036612">
    <property type="entry name" value="KH_dom_type_1_sf"/>
</dbReference>
<feature type="region of interest" description="Disordered" evidence="7">
    <location>
        <begin position="648"/>
        <end position="1005"/>
    </location>
</feature>
<dbReference type="InterPro" id="IPR004087">
    <property type="entry name" value="KH_dom"/>
</dbReference>
<keyword evidence="6" id="KW-0694">RNA-binding</keyword>
<keyword evidence="2" id="KW-0677">Repeat</keyword>
<organism evidence="9 10">
    <name type="scientific">Acropora cervicornis</name>
    <name type="common">Staghorn coral</name>
    <dbReference type="NCBI Taxonomy" id="6130"/>
    <lineage>
        <taxon>Eukaryota</taxon>
        <taxon>Metazoa</taxon>
        <taxon>Cnidaria</taxon>
        <taxon>Anthozoa</taxon>
        <taxon>Hexacorallia</taxon>
        <taxon>Scleractinia</taxon>
        <taxon>Astrocoeniina</taxon>
        <taxon>Acroporidae</taxon>
        <taxon>Acropora</taxon>
    </lineage>
</organism>
<keyword evidence="3 5" id="KW-0040">ANK repeat</keyword>
<accession>A0AAD9V9U1</accession>
<dbReference type="GO" id="GO:0003723">
    <property type="term" value="F:RNA binding"/>
    <property type="evidence" value="ECO:0007669"/>
    <property type="project" value="UniProtKB-UniRule"/>
</dbReference>
<dbReference type="SMART" id="SM00454">
    <property type="entry name" value="SAM"/>
    <property type="match status" value="1"/>
</dbReference>
<dbReference type="SMART" id="SM00248">
    <property type="entry name" value="ANK"/>
    <property type="match status" value="17"/>
</dbReference>
<feature type="compositionally biased region" description="Basic and acidic residues" evidence="7">
    <location>
        <begin position="864"/>
        <end position="887"/>
    </location>
</feature>
<evidence type="ECO:0000256" key="4">
    <source>
        <dbReference type="ARBA" id="ARBA00023054"/>
    </source>
</evidence>
<dbReference type="Pfam" id="PF00536">
    <property type="entry name" value="SAM_1"/>
    <property type="match status" value="1"/>
</dbReference>
<proteinExistence type="inferred from homology"/>
<feature type="compositionally biased region" description="Acidic residues" evidence="7">
    <location>
        <begin position="1"/>
        <end position="21"/>
    </location>
</feature>
<feature type="region of interest" description="Disordered" evidence="7">
    <location>
        <begin position="1093"/>
        <end position="1132"/>
    </location>
</feature>
<feature type="region of interest" description="Disordered" evidence="7">
    <location>
        <begin position="1369"/>
        <end position="1394"/>
    </location>
</feature>
<feature type="region of interest" description="Disordered" evidence="7">
    <location>
        <begin position="1285"/>
        <end position="1335"/>
    </location>
</feature>
<name>A0AAD9V9U1_ACRCE</name>
<feature type="compositionally biased region" description="Polar residues" evidence="7">
    <location>
        <begin position="1720"/>
        <end position="1740"/>
    </location>
</feature>
<feature type="compositionally biased region" description="Low complexity" evidence="7">
    <location>
        <begin position="1705"/>
        <end position="1719"/>
    </location>
</feature>
<feature type="region of interest" description="Disordered" evidence="7">
    <location>
        <begin position="1"/>
        <end position="23"/>
    </location>
</feature>